<comment type="caution">
    <text evidence="3">The sequence shown here is derived from an EMBL/GenBank/DDBJ whole genome shotgun (WGS) entry which is preliminary data.</text>
</comment>
<dbReference type="GO" id="GO:0005829">
    <property type="term" value="C:cytosol"/>
    <property type="evidence" value="ECO:0007669"/>
    <property type="project" value="TreeGrafter"/>
</dbReference>
<dbReference type="SUPFAM" id="SSF51430">
    <property type="entry name" value="NAD(P)-linked oxidoreductase"/>
    <property type="match status" value="1"/>
</dbReference>
<dbReference type="GO" id="GO:0016491">
    <property type="term" value="F:oxidoreductase activity"/>
    <property type="evidence" value="ECO:0007669"/>
    <property type="project" value="UniProtKB-KW"/>
</dbReference>
<dbReference type="Gene3D" id="3.20.20.100">
    <property type="entry name" value="NADP-dependent oxidoreductase domain"/>
    <property type="match status" value="1"/>
</dbReference>
<dbReference type="InterPro" id="IPR050523">
    <property type="entry name" value="AKR_Detox_Biosynth"/>
</dbReference>
<dbReference type="Pfam" id="PF00248">
    <property type="entry name" value="Aldo_ket_red"/>
    <property type="match status" value="1"/>
</dbReference>
<dbReference type="InterPro" id="IPR036812">
    <property type="entry name" value="NAD(P)_OxRdtase_dom_sf"/>
</dbReference>
<dbReference type="EMBL" id="VXPY01000102">
    <property type="protein sequence ID" value="MYD91560.1"/>
    <property type="molecule type" value="Genomic_DNA"/>
</dbReference>
<dbReference type="InterPro" id="IPR023210">
    <property type="entry name" value="NADP_OxRdtase_dom"/>
</dbReference>
<evidence type="ECO:0000256" key="1">
    <source>
        <dbReference type="ARBA" id="ARBA00023002"/>
    </source>
</evidence>
<feature type="domain" description="NADP-dependent oxidoreductase" evidence="2">
    <location>
        <begin position="17"/>
        <end position="323"/>
    </location>
</feature>
<name>A0A6B1DUR2_9CHLR</name>
<dbReference type="InterPro" id="IPR020471">
    <property type="entry name" value="AKR"/>
</dbReference>
<evidence type="ECO:0000259" key="2">
    <source>
        <dbReference type="Pfam" id="PF00248"/>
    </source>
</evidence>
<dbReference type="PANTHER" id="PTHR43364">
    <property type="entry name" value="NADH-SPECIFIC METHYLGLYOXAL REDUCTASE-RELATED"/>
    <property type="match status" value="1"/>
</dbReference>
<dbReference type="PRINTS" id="PR00069">
    <property type="entry name" value="ALDKETRDTASE"/>
</dbReference>
<evidence type="ECO:0000313" key="3">
    <source>
        <dbReference type="EMBL" id="MYD91560.1"/>
    </source>
</evidence>
<dbReference type="AlphaFoldDB" id="A0A6B1DUR2"/>
<dbReference type="FunFam" id="3.20.20.100:FF:000004">
    <property type="entry name" value="Oxidoreductase, aldo/keto reductase"/>
    <property type="match status" value="1"/>
</dbReference>
<protein>
    <submittedName>
        <fullName evidence="3">Aldo/keto reductase</fullName>
    </submittedName>
</protein>
<organism evidence="3">
    <name type="scientific">Caldilineaceae bacterium SB0662_bin_9</name>
    <dbReference type="NCBI Taxonomy" id="2605258"/>
    <lineage>
        <taxon>Bacteria</taxon>
        <taxon>Bacillati</taxon>
        <taxon>Chloroflexota</taxon>
        <taxon>Caldilineae</taxon>
        <taxon>Caldilineales</taxon>
        <taxon>Caldilineaceae</taxon>
    </lineage>
</organism>
<reference evidence="3" key="1">
    <citation type="submission" date="2019-09" db="EMBL/GenBank/DDBJ databases">
        <title>Characterisation of the sponge microbiome using genome-centric metagenomics.</title>
        <authorList>
            <person name="Engelberts J.P."/>
            <person name="Robbins S.J."/>
            <person name="De Goeij J.M."/>
            <person name="Aranda M."/>
            <person name="Bell S.C."/>
            <person name="Webster N.S."/>
        </authorList>
    </citation>
    <scope>NUCLEOTIDE SEQUENCE</scope>
    <source>
        <strain evidence="3">SB0662_bin_9</strain>
    </source>
</reference>
<dbReference type="PANTHER" id="PTHR43364:SF4">
    <property type="entry name" value="NAD(P)-LINKED OXIDOREDUCTASE SUPERFAMILY PROTEIN"/>
    <property type="match status" value="1"/>
</dbReference>
<gene>
    <name evidence="3" type="ORF">F4Y08_14730</name>
</gene>
<proteinExistence type="predicted"/>
<sequence>MEYRHLGTSGFKVPVFGLGANIFGHQRETSHFTDPDETARLIHRAEELGANFIDTSNSYTGGDSETFIGRAVADRRHKFIIASKVGWEPSHLIRQGYRMGPNEAGLSRGHIMDSIDGTLSRLGTDYVDLYYAHKPDPGTPWDETLRAFDDLVRTGKVRYIACSNFAGWQIAAMSEISGHNGYTPLVASQSLYNLFERRTERDVVPACLHYGLSLLPYSPLAQGVLTGKYRAGEPAPKGTRGYGNTSERFQALMAPERLSAIANLDRWSQDHGYRVGDLALAWLLAQPGVSAVINAVTSIEQLEANVRATGWQLDASQLSEVEKEIGNLADR</sequence>
<accession>A0A6B1DUR2</accession>
<keyword evidence="1" id="KW-0560">Oxidoreductase</keyword>